<dbReference type="PRINTS" id="PR00421">
    <property type="entry name" value="THIOREDOXIN"/>
</dbReference>
<feature type="chain" id="PRO_5019813800" description="Thioredoxin" evidence="7">
    <location>
        <begin position="23"/>
        <end position="137"/>
    </location>
</feature>
<dbReference type="CDD" id="cd02947">
    <property type="entry name" value="TRX_family"/>
    <property type="match status" value="1"/>
</dbReference>
<dbReference type="InterPro" id="IPR013766">
    <property type="entry name" value="Thioredoxin_domain"/>
</dbReference>
<comment type="caution">
    <text evidence="9">The sequence shown here is derived from an EMBL/GenBank/DDBJ whole genome shotgun (WGS) entry which is preliminary data.</text>
</comment>
<dbReference type="PANTHER" id="PTHR45663">
    <property type="entry name" value="GEO12009P1"/>
    <property type="match status" value="1"/>
</dbReference>
<feature type="signal peptide" evidence="7">
    <location>
        <begin position="1"/>
        <end position="22"/>
    </location>
</feature>
<keyword evidence="4" id="KW-1015">Disulfide bond</keyword>
<keyword evidence="7" id="KW-0732">Signal</keyword>
<dbReference type="InterPro" id="IPR036249">
    <property type="entry name" value="Thioredoxin-like_sf"/>
</dbReference>
<dbReference type="SUPFAM" id="SSF52833">
    <property type="entry name" value="Thioredoxin-like"/>
    <property type="match status" value="1"/>
</dbReference>
<dbReference type="GO" id="GO:0015035">
    <property type="term" value="F:protein-disulfide reductase activity"/>
    <property type="evidence" value="ECO:0007669"/>
    <property type="project" value="UniProtKB-UniRule"/>
</dbReference>
<organism evidence="9 10">
    <name type="scientific">Coprobacter fastidiosus NSB1 = JCM 33896</name>
    <dbReference type="NCBI Taxonomy" id="1349822"/>
    <lineage>
        <taxon>Bacteria</taxon>
        <taxon>Pseudomonadati</taxon>
        <taxon>Bacteroidota</taxon>
        <taxon>Bacteroidia</taxon>
        <taxon>Bacteroidales</taxon>
        <taxon>Barnesiellaceae</taxon>
        <taxon>Coprobacter</taxon>
    </lineage>
</organism>
<feature type="domain" description="Thioredoxin" evidence="8">
    <location>
        <begin position="12"/>
        <end position="137"/>
    </location>
</feature>
<dbReference type="Proteomes" id="UP000269493">
    <property type="component" value="Unassembled WGS sequence"/>
</dbReference>
<dbReference type="EMBL" id="RBXN01000002">
    <property type="protein sequence ID" value="RKT59776.1"/>
    <property type="molecule type" value="Genomic_DNA"/>
</dbReference>
<name>A0A495WDU4_9BACT</name>
<evidence type="ECO:0000313" key="9">
    <source>
        <dbReference type="EMBL" id="RKT59776.1"/>
    </source>
</evidence>
<gene>
    <name evidence="9" type="ORF">BC742_0697</name>
</gene>
<dbReference type="InterPro" id="IPR005746">
    <property type="entry name" value="Thioredoxin"/>
</dbReference>
<keyword evidence="3" id="KW-0249">Electron transport</keyword>
<evidence type="ECO:0000256" key="4">
    <source>
        <dbReference type="ARBA" id="ARBA00023157"/>
    </source>
</evidence>
<keyword evidence="2" id="KW-0813">Transport</keyword>
<evidence type="ECO:0000313" key="10">
    <source>
        <dbReference type="Proteomes" id="UP000269493"/>
    </source>
</evidence>
<dbReference type="PROSITE" id="PS51352">
    <property type="entry name" value="THIOREDOXIN_2"/>
    <property type="match status" value="1"/>
</dbReference>
<sequence>MIVMKRYLSQIILLMMFVPVFAQEKSNSGSGDVKVLNASIFTAETAKGVVLVDFWATWCPPCRQMSPIVDEIAKELKGKVKFGKVDVDSNKDLATKYQIRSIPTFILFKNGKKVDQIVGAVEKKDLKDFVLKHVDKK</sequence>
<dbReference type="PANTHER" id="PTHR45663:SF11">
    <property type="entry name" value="GEO12009P1"/>
    <property type="match status" value="1"/>
</dbReference>
<evidence type="ECO:0000256" key="6">
    <source>
        <dbReference type="NCBIfam" id="TIGR01068"/>
    </source>
</evidence>
<reference evidence="9 10" key="1">
    <citation type="submission" date="2018-10" db="EMBL/GenBank/DDBJ databases">
        <title>Genomic Encyclopedia of Archaeal and Bacterial Type Strains, Phase II (KMG-II): from individual species to whole genera.</title>
        <authorList>
            <person name="Goeker M."/>
        </authorList>
    </citation>
    <scope>NUCLEOTIDE SEQUENCE [LARGE SCALE GENOMIC DNA]</scope>
    <source>
        <strain evidence="9 10">NSB1</strain>
    </source>
</reference>
<evidence type="ECO:0000259" key="8">
    <source>
        <dbReference type="PROSITE" id="PS51352"/>
    </source>
</evidence>
<keyword evidence="10" id="KW-1185">Reference proteome</keyword>
<evidence type="ECO:0000256" key="7">
    <source>
        <dbReference type="SAM" id="SignalP"/>
    </source>
</evidence>
<proteinExistence type="inferred from homology"/>
<accession>A0A495WDU4</accession>
<protein>
    <recommendedName>
        <fullName evidence="6">Thioredoxin</fullName>
    </recommendedName>
</protein>
<dbReference type="FunFam" id="3.40.30.10:FF:000001">
    <property type="entry name" value="Thioredoxin"/>
    <property type="match status" value="1"/>
</dbReference>
<keyword evidence="5" id="KW-0676">Redox-active center</keyword>
<comment type="similarity">
    <text evidence="1">Belongs to the thioredoxin family.</text>
</comment>
<dbReference type="PROSITE" id="PS00194">
    <property type="entry name" value="THIOREDOXIN_1"/>
    <property type="match status" value="1"/>
</dbReference>
<dbReference type="GO" id="GO:0005737">
    <property type="term" value="C:cytoplasm"/>
    <property type="evidence" value="ECO:0007669"/>
    <property type="project" value="TreeGrafter"/>
</dbReference>
<dbReference type="Pfam" id="PF00085">
    <property type="entry name" value="Thioredoxin"/>
    <property type="match status" value="1"/>
</dbReference>
<evidence type="ECO:0000256" key="2">
    <source>
        <dbReference type="ARBA" id="ARBA00022448"/>
    </source>
</evidence>
<evidence type="ECO:0000256" key="1">
    <source>
        <dbReference type="ARBA" id="ARBA00008987"/>
    </source>
</evidence>
<evidence type="ECO:0000256" key="5">
    <source>
        <dbReference type="ARBA" id="ARBA00023284"/>
    </source>
</evidence>
<dbReference type="Gene3D" id="3.40.30.10">
    <property type="entry name" value="Glutaredoxin"/>
    <property type="match status" value="1"/>
</dbReference>
<dbReference type="NCBIfam" id="TIGR01068">
    <property type="entry name" value="thioredoxin"/>
    <property type="match status" value="1"/>
</dbReference>
<dbReference type="AlphaFoldDB" id="A0A495WDU4"/>
<evidence type="ECO:0000256" key="3">
    <source>
        <dbReference type="ARBA" id="ARBA00022982"/>
    </source>
</evidence>
<dbReference type="InterPro" id="IPR017937">
    <property type="entry name" value="Thioredoxin_CS"/>
</dbReference>